<dbReference type="GO" id="GO:0051726">
    <property type="term" value="P:regulation of cell cycle"/>
    <property type="evidence" value="ECO:0007669"/>
    <property type="project" value="TreeGrafter"/>
</dbReference>
<sequence length="438" mass="51319">MEYNDIKTRANFAINHYEIPVQFTNNEIPVPLTTPMYENIVGQDRRLLTFYLFKWPKRTNVIEGYSKLTPLEMANAGFFYTGLTDKVVCFYCGGSISNWERAYDPWYEHAVNFPYCFYVAIHKGYTYIKSVLQLDFLRKQMVLKKKTAKEIVDLFKSELENNHISYMPFIPTSQNDDDKLTCLANLHHEMINKHDLPLSKFLLKTNENDTKIDDNSSNIKCKICFENNIAFIFSPCYHMVACMQCITKLKRHVDPIHEKFVSQEERLNSLSKWPGNQNVVAKVAEAGFFYTGKQDLVTCFYCDGSIYNWNKYSDPWYEHAAHFPHCFHILITKGNEYINRVLQLSYIRKLECLKYTSEQIYNEIVNVLLNDLTSHIPHYTDDKDDDKTMKCKICFKNNVEIVLQPCTHMVTCTKCTINLKKCPTCNQTIHIIQKPIIM</sequence>
<dbReference type="GO" id="GO:0008270">
    <property type="term" value="F:zinc ion binding"/>
    <property type="evidence" value="ECO:0007669"/>
    <property type="project" value="UniProtKB-KW"/>
</dbReference>
<proteinExistence type="predicted"/>
<dbReference type="InterPro" id="IPR001841">
    <property type="entry name" value="Znf_RING"/>
</dbReference>
<keyword evidence="1" id="KW-0862">Zinc</keyword>
<keyword evidence="1" id="KW-0479">Metal-binding</keyword>
<protein>
    <submittedName>
        <fullName evidence="3">Baculoviral IAP repeat-containing protein</fullName>
    </submittedName>
</protein>
<dbReference type="CDD" id="cd00022">
    <property type="entry name" value="BIR"/>
    <property type="match status" value="2"/>
</dbReference>
<dbReference type="InterPro" id="IPR001370">
    <property type="entry name" value="BIR_rpt"/>
</dbReference>
<dbReference type="PROSITE" id="PS50143">
    <property type="entry name" value="BIR_REPEAT_2"/>
    <property type="match status" value="2"/>
</dbReference>
<dbReference type="Pfam" id="PF00653">
    <property type="entry name" value="BIR"/>
    <property type="match status" value="2"/>
</dbReference>
<dbReference type="Pfam" id="PF13920">
    <property type="entry name" value="zf-C3HC4_3"/>
    <property type="match status" value="2"/>
</dbReference>
<evidence type="ECO:0000256" key="1">
    <source>
        <dbReference type="PROSITE-ProRule" id="PRU00175"/>
    </source>
</evidence>
<dbReference type="PROSITE" id="PS50089">
    <property type="entry name" value="ZF_RING_2"/>
    <property type="match status" value="1"/>
</dbReference>
<name>A0A9C7CDK9_9VIRU</name>
<dbReference type="EMBL" id="LC738876">
    <property type="protein sequence ID" value="BDT62557.1"/>
    <property type="molecule type" value="Genomic_DNA"/>
</dbReference>
<organism evidence="3">
    <name type="scientific">Metapenaeus ensis majanivirus</name>
    <dbReference type="NCBI Taxonomy" id="2984279"/>
    <lineage>
        <taxon>Viruses</taxon>
        <taxon>Viruses incertae sedis</taxon>
        <taxon>Naldaviricetes</taxon>
        <taxon>Nimaviridae</taxon>
    </lineage>
</organism>
<dbReference type="InterPro" id="IPR050784">
    <property type="entry name" value="IAP"/>
</dbReference>
<dbReference type="PANTHER" id="PTHR10044:SF139">
    <property type="entry name" value="DEATH-ASSOCIATED INHIBITOR OF APOPTOSIS 2"/>
    <property type="match status" value="1"/>
</dbReference>
<dbReference type="SMART" id="SM00238">
    <property type="entry name" value="BIR"/>
    <property type="match status" value="2"/>
</dbReference>
<dbReference type="SMART" id="SM00184">
    <property type="entry name" value="RING"/>
    <property type="match status" value="2"/>
</dbReference>
<dbReference type="InterPro" id="IPR013083">
    <property type="entry name" value="Znf_RING/FYVE/PHD"/>
</dbReference>
<dbReference type="GO" id="GO:0043027">
    <property type="term" value="F:cysteine-type endopeptidase inhibitor activity involved in apoptotic process"/>
    <property type="evidence" value="ECO:0007669"/>
    <property type="project" value="TreeGrafter"/>
</dbReference>
<dbReference type="Gene3D" id="3.30.40.10">
    <property type="entry name" value="Zinc/RING finger domain, C3HC4 (zinc finger)"/>
    <property type="match status" value="1"/>
</dbReference>
<dbReference type="Gene3D" id="1.10.1170.10">
    <property type="entry name" value="Inhibitor Of Apoptosis Protein (2mihbC-IAP-1), Chain A"/>
    <property type="match status" value="2"/>
</dbReference>
<dbReference type="SUPFAM" id="SSF57924">
    <property type="entry name" value="Inhibitor of apoptosis (IAP) repeat"/>
    <property type="match status" value="2"/>
</dbReference>
<dbReference type="PANTHER" id="PTHR10044">
    <property type="entry name" value="INHIBITOR OF APOPTOSIS"/>
    <property type="match status" value="1"/>
</dbReference>
<feature type="domain" description="RING-type" evidence="2">
    <location>
        <begin position="391"/>
        <end position="426"/>
    </location>
</feature>
<evidence type="ECO:0000313" key="3">
    <source>
        <dbReference type="EMBL" id="BDT62557.1"/>
    </source>
</evidence>
<accession>A0A9C7CDK9</accession>
<evidence type="ECO:0000259" key="2">
    <source>
        <dbReference type="PROSITE" id="PS50089"/>
    </source>
</evidence>
<reference evidence="3" key="1">
    <citation type="submission" date="2022-10" db="EMBL/GenBank/DDBJ databases">
        <title>Genome sequences of endogenous nimaviruses in decapod crustaceans.</title>
        <authorList>
            <person name="Kawato S."/>
            <person name="Nozaki R."/>
            <person name="Kondo H."/>
            <person name="Hirono I."/>
        </authorList>
    </citation>
    <scope>NUCLEOTIDE SEQUENCE</scope>
    <source>
        <strain evidence="3">Mikawa-1</strain>
    </source>
</reference>
<keyword evidence="1" id="KW-0863">Zinc-finger</keyword>